<evidence type="ECO:0000256" key="3">
    <source>
        <dbReference type="PROSITE-ProRule" id="PRU00176"/>
    </source>
</evidence>
<dbReference type="WBParaSite" id="SSLN_0001054701-mRNA-1">
    <property type="protein sequence ID" value="SSLN_0001054701-mRNA-1"/>
    <property type="gene ID" value="SSLN_0001054701"/>
</dbReference>
<keyword evidence="2 3" id="KW-0694">RNA-binding</keyword>
<dbReference type="Proteomes" id="UP000275846">
    <property type="component" value="Unassembled WGS sequence"/>
</dbReference>
<dbReference type="AlphaFoldDB" id="A0A183T105"/>
<dbReference type="CDD" id="cd00590">
    <property type="entry name" value="RRM_SF"/>
    <property type="match status" value="1"/>
</dbReference>
<evidence type="ECO:0000256" key="2">
    <source>
        <dbReference type="ARBA" id="ARBA00022884"/>
    </source>
</evidence>
<dbReference type="PANTHER" id="PTHR24012">
    <property type="entry name" value="RNA BINDING PROTEIN"/>
    <property type="match status" value="1"/>
</dbReference>
<evidence type="ECO:0000256" key="4">
    <source>
        <dbReference type="SAM" id="MobiDB-lite"/>
    </source>
</evidence>
<dbReference type="EMBL" id="UYSU01035686">
    <property type="protein sequence ID" value="VDL96538.1"/>
    <property type="molecule type" value="Genomic_DNA"/>
</dbReference>
<dbReference type="PROSITE" id="PS50102">
    <property type="entry name" value="RRM"/>
    <property type="match status" value="1"/>
</dbReference>
<proteinExistence type="predicted"/>
<organism evidence="8">
    <name type="scientific">Schistocephalus solidus</name>
    <name type="common">Tapeworm</name>
    <dbReference type="NCBI Taxonomy" id="70667"/>
    <lineage>
        <taxon>Eukaryota</taxon>
        <taxon>Metazoa</taxon>
        <taxon>Spiralia</taxon>
        <taxon>Lophotrochozoa</taxon>
        <taxon>Platyhelminthes</taxon>
        <taxon>Cestoda</taxon>
        <taxon>Eucestoda</taxon>
        <taxon>Diphyllobothriidea</taxon>
        <taxon>Diphyllobothriidae</taxon>
        <taxon>Schistocephalus</taxon>
    </lineage>
</organism>
<evidence type="ECO:0000313" key="6">
    <source>
        <dbReference type="EMBL" id="VDL96538.1"/>
    </source>
</evidence>
<evidence type="ECO:0000313" key="8">
    <source>
        <dbReference type="WBParaSite" id="SSLN_0001054701-mRNA-1"/>
    </source>
</evidence>
<evidence type="ECO:0000313" key="7">
    <source>
        <dbReference type="Proteomes" id="UP000275846"/>
    </source>
</evidence>
<dbReference type="OrthoDB" id="167718at2759"/>
<dbReference type="STRING" id="70667.A0A183T105"/>
<evidence type="ECO:0000256" key="1">
    <source>
        <dbReference type="ARBA" id="ARBA00022737"/>
    </source>
</evidence>
<feature type="region of interest" description="Disordered" evidence="4">
    <location>
        <begin position="99"/>
        <end position="137"/>
    </location>
</feature>
<gene>
    <name evidence="6" type="ORF">SSLN_LOCUS10153</name>
</gene>
<dbReference type="Pfam" id="PF00076">
    <property type="entry name" value="RRM_1"/>
    <property type="match status" value="1"/>
</dbReference>
<feature type="domain" description="RRM" evidence="5">
    <location>
        <begin position="245"/>
        <end position="329"/>
    </location>
</feature>
<sequence length="381" mass="42308">MLPTPPCFLKKPFDGTPFTSKKAMRMENLALKVFRSAGIEPSKLSVIHCNHPLILAEFDSSPDIRSRILVASGVRKVSHGSPVVWTSREKIKAFRKTGVSAKQQQQEQQQEAPHRDSESVVDNAHSPSSLVDDHAGVEFKTNEDLRGKATALLLKELPSTVKYATFKTMLPFRCKSLELFKKSGKRNGVISFSTPEECGAAFDALQSFEYEGSKVIASFVQPRAKPPVPKPAELAKLLPSGKQEYCLNITNIPFSTSQEQLEESFPTAEHVIMRRRKDGKSKGSCMLSFSNADDCKSVLDACRHKEIDGRRIICTLGTSEELSALVAETIARGLPKRKLDLEGCQLKLFNVPYDTSERELKKIFPQSRHIFFPEVKGSPAG</sequence>
<dbReference type="SUPFAM" id="SSF54928">
    <property type="entry name" value="RNA-binding domain, RBD"/>
    <property type="match status" value="1"/>
</dbReference>
<dbReference type="SMART" id="SM00360">
    <property type="entry name" value="RRM"/>
    <property type="match status" value="2"/>
</dbReference>
<accession>A0A183T105</accession>
<keyword evidence="7" id="KW-1185">Reference proteome</keyword>
<reference evidence="6 7" key="2">
    <citation type="submission" date="2018-11" db="EMBL/GenBank/DDBJ databases">
        <authorList>
            <consortium name="Pathogen Informatics"/>
        </authorList>
    </citation>
    <scope>NUCLEOTIDE SEQUENCE [LARGE SCALE GENOMIC DNA]</scope>
    <source>
        <strain evidence="6 7">NST_G2</strain>
    </source>
</reference>
<dbReference type="InterPro" id="IPR012677">
    <property type="entry name" value="Nucleotide-bd_a/b_plait_sf"/>
</dbReference>
<name>A0A183T105_SCHSO</name>
<dbReference type="InterPro" id="IPR035979">
    <property type="entry name" value="RBD_domain_sf"/>
</dbReference>
<dbReference type="Gene3D" id="3.30.70.330">
    <property type="match status" value="1"/>
</dbReference>
<dbReference type="GO" id="GO:0003723">
    <property type="term" value="F:RNA binding"/>
    <property type="evidence" value="ECO:0007669"/>
    <property type="project" value="UniProtKB-UniRule"/>
</dbReference>
<protein>
    <submittedName>
        <fullName evidence="8">RRM domain-containing protein</fullName>
    </submittedName>
</protein>
<keyword evidence="1" id="KW-0677">Repeat</keyword>
<dbReference type="InterPro" id="IPR000504">
    <property type="entry name" value="RRM_dom"/>
</dbReference>
<reference evidence="8" key="1">
    <citation type="submission" date="2016-06" db="UniProtKB">
        <authorList>
            <consortium name="WormBaseParasite"/>
        </authorList>
    </citation>
    <scope>IDENTIFICATION</scope>
</reference>
<evidence type="ECO:0000259" key="5">
    <source>
        <dbReference type="PROSITE" id="PS50102"/>
    </source>
</evidence>